<reference evidence="2" key="2">
    <citation type="journal article" date="2023" name="IMA Fungus">
        <title>Comparative genomic study of the Penicillium genus elucidates a diverse pangenome and 15 lateral gene transfer events.</title>
        <authorList>
            <person name="Petersen C."/>
            <person name="Sorensen T."/>
            <person name="Nielsen M.R."/>
            <person name="Sondergaard T.E."/>
            <person name="Sorensen J.L."/>
            <person name="Fitzpatrick D.A."/>
            <person name="Frisvad J.C."/>
            <person name="Nielsen K.L."/>
        </authorList>
    </citation>
    <scope>NUCLEOTIDE SEQUENCE</scope>
    <source>
        <strain evidence="2">IBT 15544</strain>
    </source>
</reference>
<dbReference type="Proteomes" id="UP001150904">
    <property type="component" value="Unassembled WGS sequence"/>
</dbReference>
<feature type="compositionally biased region" description="Polar residues" evidence="1">
    <location>
        <begin position="71"/>
        <end position="85"/>
    </location>
</feature>
<evidence type="ECO:0000313" key="2">
    <source>
        <dbReference type="EMBL" id="KAJ5211985.1"/>
    </source>
</evidence>
<evidence type="ECO:0000256" key="1">
    <source>
        <dbReference type="SAM" id="MobiDB-lite"/>
    </source>
</evidence>
<accession>A0A9W9T832</accession>
<name>A0A9W9T832_9EURO</name>
<dbReference type="GeneID" id="83177994"/>
<organism evidence="2 3">
    <name type="scientific">Penicillium cinerascens</name>
    <dbReference type="NCBI Taxonomy" id="70096"/>
    <lineage>
        <taxon>Eukaryota</taxon>
        <taxon>Fungi</taxon>
        <taxon>Dikarya</taxon>
        <taxon>Ascomycota</taxon>
        <taxon>Pezizomycotina</taxon>
        <taxon>Eurotiomycetes</taxon>
        <taxon>Eurotiomycetidae</taxon>
        <taxon>Eurotiales</taxon>
        <taxon>Aspergillaceae</taxon>
        <taxon>Penicillium</taxon>
    </lineage>
</organism>
<feature type="region of interest" description="Disordered" evidence="1">
    <location>
        <begin position="38"/>
        <end position="87"/>
    </location>
</feature>
<protein>
    <submittedName>
        <fullName evidence="2">Uncharacterized protein</fullName>
    </submittedName>
</protein>
<feature type="compositionally biased region" description="Basic and acidic residues" evidence="1">
    <location>
        <begin position="38"/>
        <end position="49"/>
    </location>
</feature>
<keyword evidence="3" id="KW-1185">Reference proteome</keyword>
<gene>
    <name evidence="2" type="ORF">N7498_003631</name>
</gene>
<dbReference type="RefSeq" id="XP_058310155.1">
    <property type="nucleotide sequence ID" value="XM_058450693.1"/>
</dbReference>
<proteinExistence type="predicted"/>
<sequence length="210" mass="23124">MIRRPPTIISLNDEELQCHLQRAFLRTLPADFNQLHLEDRGQSDDDHTVARSSSGDACASDSDGEFDFTTMPDSTGDSSCIGNDLSSDRTRSFTVPTALSAAGMTTSLHQPPEPNRPPATTNQISTLFPWNRTSRSRVSLSANMTLFNSRRELELYSIGPQEMESDDRIIDLVIAQKIVDEAALGQKLQIMMHGSPLPEFPGGRPIPVPN</sequence>
<dbReference type="EMBL" id="JAPQKR010000008">
    <property type="protein sequence ID" value="KAJ5211985.1"/>
    <property type="molecule type" value="Genomic_DNA"/>
</dbReference>
<comment type="caution">
    <text evidence="2">The sequence shown here is derived from an EMBL/GenBank/DDBJ whole genome shotgun (WGS) entry which is preliminary data.</text>
</comment>
<dbReference type="AlphaFoldDB" id="A0A9W9T832"/>
<evidence type="ECO:0000313" key="3">
    <source>
        <dbReference type="Proteomes" id="UP001150904"/>
    </source>
</evidence>
<feature type="compositionally biased region" description="Low complexity" evidence="1">
    <location>
        <begin position="52"/>
        <end position="61"/>
    </location>
</feature>
<dbReference type="OrthoDB" id="4359969at2759"/>
<reference evidence="2" key="1">
    <citation type="submission" date="2022-12" db="EMBL/GenBank/DDBJ databases">
        <authorList>
            <person name="Petersen C."/>
        </authorList>
    </citation>
    <scope>NUCLEOTIDE SEQUENCE</scope>
    <source>
        <strain evidence="2">IBT 15544</strain>
    </source>
</reference>